<protein>
    <submittedName>
        <fullName evidence="1">Uncharacterized protein</fullName>
    </submittedName>
</protein>
<evidence type="ECO:0000313" key="1">
    <source>
        <dbReference type="EMBL" id="KAF1969221.1"/>
    </source>
</evidence>
<sequence>KVAIVTLRDVNKLTFLQITTKLGVDDKAAGQAFRKAKRDAMRQNTYYTLAKLIAALKPKQHPRRLTIINIMYDHRDDVHNYAIVRGVRTKKPRLDDEARELRRDYSHWLKKEFNLHFPRLIFVCYNEKSTAIGGTNNRGGKRLISRPRGADLNKFAIHADPAKFSLIVCAATSTDTNCEMDQPCILWEQDTNDLKEALTNKVLTANNKAKEKVHKKQT</sequence>
<accession>A0A6A5UW45</accession>
<evidence type="ECO:0000313" key="2">
    <source>
        <dbReference type="Proteomes" id="UP000800036"/>
    </source>
</evidence>
<organism evidence="1 2">
    <name type="scientific">Bimuria novae-zelandiae CBS 107.79</name>
    <dbReference type="NCBI Taxonomy" id="1447943"/>
    <lineage>
        <taxon>Eukaryota</taxon>
        <taxon>Fungi</taxon>
        <taxon>Dikarya</taxon>
        <taxon>Ascomycota</taxon>
        <taxon>Pezizomycotina</taxon>
        <taxon>Dothideomycetes</taxon>
        <taxon>Pleosporomycetidae</taxon>
        <taxon>Pleosporales</taxon>
        <taxon>Massarineae</taxon>
        <taxon>Didymosphaeriaceae</taxon>
        <taxon>Bimuria</taxon>
    </lineage>
</organism>
<dbReference type="OrthoDB" id="10567586at2759"/>
<dbReference type="EMBL" id="ML976712">
    <property type="protein sequence ID" value="KAF1969221.1"/>
    <property type="molecule type" value="Genomic_DNA"/>
</dbReference>
<dbReference type="Proteomes" id="UP000800036">
    <property type="component" value="Unassembled WGS sequence"/>
</dbReference>
<name>A0A6A5UW45_9PLEO</name>
<dbReference type="AlphaFoldDB" id="A0A6A5UW45"/>
<proteinExistence type="predicted"/>
<feature type="non-terminal residue" evidence="1">
    <location>
        <position position="1"/>
    </location>
</feature>
<keyword evidence="2" id="KW-1185">Reference proteome</keyword>
<reference evidence="1" key="1">
    <citation type="journal article" date="2020" name="Stud. Mycol.">
        <title>101 Dothideomycetes genomes: a test case for predicting lifestyles and emergence of pathogens.</title>
        <authorList>
            <person name="Haridas S."/>
            <person name="Albert R."/>
            <person name="Binder M."/>
            <person name="Bloem J."/>
            <person name="Labutti K."/>
            <person name="Salamov A."/>
            <person name="Andreopoulos B."/>
            <person name="Baker S."/>
            <person name="Barry K."/>
            <person name="Bills G."/>
            <person name="Bluhm B."/>
            <person name="Cannon C."/>
            <person name="Castanera R."/>
            <person name="Culley D."/>
            <person name="Daum C."/>
            <person name="Ezra D."/>
            <person name="Gonzalez J."/>
            <person name="Henrissat B."/>
            <person name="Kuo A."/>
            <person name="Liang C."/>
            <person name="Lipzen A."/>
            <person name="Lutzoni F."/>
            <person name="Magnuson J."/>
            <person name="Mondo S."/>
            <person name="Nolan M."/>
            <person name="Ohm R."/>
            <person name="Pangilinan J."/>
            <person name="Park H.-J."/>
            <person name="Ramirez L."/>
            <person name="Alfaro M."/>
            <person name="Sun H."/>
            <person name="Tritt A."/>
            <person name="Yoshinaga Y."/>
            <person name="Zwiers L.-H."/>
            <person name="Turgeon B."/>
            <person name="Goodwin S."/>
            <person name="Spatafora J."/>
            <person name="Crous P."/>
            <person name="Grigoriev I."/>
        </authorList>
    </citation>
    <scope>NUCLEOTIDE SEQUENCE</scope>
    <source>
        <strain evidence="1">CBS 107.79</strain>
    </source>
</reference>
<gene>
    <name evidence="1" type="ORF">BU23DRAFT_557897</name>
</gene>